<accession>A0A2J6QFL0</accession>
<reference evidence="2 3" key="1">
    <citation type="submission" date="2016-05" db="EMBL/GenBank/DDBJ databases">
        <title>A degradative enzymes factory behind the ericoid mycorrhizal symbiosis.</title>
        <authorList>
            <consortium name="DOE Joint Genome Institute"/>
            <person name="Martino E."/>
            <person name="Morin E."/>
            <person name="Grelet G."/>
            <person name="Kuo A."/>
            <person name="Kohler A."/>
            <person name="Daghino S."/>
            <person name="Barry K."/>
            <person name="Choi C."/>
            <person name="Cichocki N."/>
            <person name="Clum A."/>
            <person name="Copeland A."/>
            <person name="Hainaut M."/>
            <person name="Haridas S."/>
            <person name="Labutti K."/>
            <person name="Lindquist E."/>
            <person name="Lipzen A."/>
            <person name="Khouja H.-R."/>
            <person name="Murat C."/>
            <person name="Ohm R."/>
            <person name="Olson A."/>
            <person name="Spatafora J."/>
            <person name="Veneault-Fourrey C."/>
            <person name="Henrissat B."/>
            <person name="Grigoriev I."/>
            <person name="Martin F."/>
            <person name="Perotto S."/>
        </authorList>
    </citation>
    <scope>NUCLEOTIDE SEQUENCE [LARGE SCALE GENOMIC DNA]</scope>
    <source>
        <strain evidence="2 3">UAMH 7357</strain>
    </source>
</reference>
<gene>
    <name evidence="2" type="ORF">NA56DRAFT_699870</name>
</gene>
<dbReference type="EMBL" id="KZ613471">
    <property type="protein sequence ID" value="PMD25064.1"/>
    <property type="molecule type" value="Genomic_DNA"/>
</dbReference>
<evidence type="ECO:0000313" key="3">
    <source>
        <dbReference type="Proteomes" id="UP000235672"/>
    </source>
</evidence>
<sequence>MAPDYRFLKWGGGQATYVYSPHYPYLDPFLTLLLAATYPTLPYTRRTALHCHFRQVRHPAILPSWALAGPESYLPVTPWARPCHHQHGLGNASWLALQAIEFLKSHGGWPAAFTREQIPIPIQPTPRLAFAVPQQISPMLLRLTATAAVAATAATAICHLRFRAWHGMAWRGSAGRPRPRPKICVSARSRYWSGSSRPVFDAARGDGDRSKGGDWPSVALTAHLKVLLLHALHSQGRALNVPKSTNEYSSEGDNNPVENPF</sequence>
<protein>
    <submittedName>
        <fullName evidence="2">Uncharacterized protein</fullName>
    </submittedName>
</protein>
<name>A0A2J6QFL0_9HELO</name>
<organism evidence="2 3">
    <name type="scientific">Hyaloscypha hepaticicola</name>
    <dbReference type="NCBI Taxonomy" id="2082293"/>
    <lineage>
        <taxon>Eukaryota</taxon>
        <taxon>Fungi</taxon>
        <taxon>Dikarya</taxon>
        <taxon>Ascomycota</taxon>
        <taxon>Pezizomycotina</taxon>
        <taxon>Leotiomycetes</taxon>
        <taxon>Helotiales</taxon>
        <taxon>Hyaloscyphaceae</taxon>
        <taxon>Hyaloscypha</taxon>
    </lineage>
</organism>
<dbReference type="Proteomes" id="UP000235672">
    <property type="component" value="Unassembled WGS sequence"/>
</dbReference>
<dbReference type="AlphaFoldDB" id="A0A2J6QFL0"/>
<evidence type="ECO:0000313" key="2">
    <source>
        <dbReference type="EMBL" id="PMD25064.1"/>
    </source>
</evidence>
<evidence type="ECO:0000256" key="1">
    <source>
        <dbReference type="SAM" id="MobiDB-lite"/>
    </source>
</evidence>
<proteinExistence type="predicted"/>
<feature type="region of interest" description="Disordered" evidence="1">
    <location>
        <begin position="242"/>
        <end position="261"/>
    </location>
</feature>
<keyword evidence="3" id="KW-1185">Reference proteome</keyword>